<organism evidence="1 2">
    <name type="scientific">Lysobacter silvisoli</name>
    <dbReference type="NCBI Taxonomy" id="2293254"/>
    <lineage>
        <taxon>Bacteria</taxon>
        <taxon>Pseudomonadati</taxon>
        <taxon>Pseudomonadota</taxon>
        <taxon>Gammaproteobacteria</taxon>
        <taxon>Lysobacterales</taxon>
        <taxon>Lysobacteraceae</taxon>
        <taxon>Lysobacter</taxon>
    </lineage>
</organism>
<dbReference type="OrthoDB" id="6025200at2"/>
<dbReference type="AlphaFoldDB" id="A0A371K121"/>
<comment type="caution">
    <text evidence="1">The sequence shown here is derived from an EMBL/GenBank/DDBJ whole genome shotgun (WGS) entry which is preliminary data.</text>
</comment>
<dbReference type="EMBL" id="QTSU01000002">
    <property type="protein sequence ID" value="RDZ27547.1"/>
    <property type="molecule type" value="Genomic_DNA"/>
</dbReference>
<sequence length="72" mass="8312">MSKESRRRMTLNLAGTEMQFLEDLCVRKGVSKTAAIRQALRLYQVVEDRVDSGKKLYFVDGTTKERSELMLL</sequence>
<keyword evidence="2" id="KW-1185">Reference proteome</keyword>
<evidence type="ECO:0000313" key="2">
    <source>
        <dbReference type="Proteomes" id="UP000264492"/>
    </source>
</evidence>
<reference evidence="1 2" key="1">
    <citation type="submission" date="2018-08" db="EMBL/GenBank/DDBJ databases">
        <title>Lysobacter sp. zong2l5, whole genome shotgun sequence.</title>
        <authorList>
            <person name="Zhang X."/>
            <person name="Feng G."/>
            <person name="Zhu H."/>
        </authorList>
    </citation>
    <scope>NUCLEOTIDE SEQUENCE [LARGE SCALE GENOMIC DNA]</scope>
    <source>
        <strain evidence="2">zong2l5</strain>
    </source>
</reference>
<protein>
    <submittedName>
        <fullName evidence="1">Transcriptional regulator</fullName>
    </submittedName>
</protein>
<evidence type="ECO:0000313" key="1">
    <source>
        <dbReference type="EMBL" id="RDZ27547.1"/>
    </source>
</evidence>
<proteinExistence type="predicted"/>
<gene>
    <name evidence="1" type="ORF">DX914_15105</name>
</gene>
<accession>A0A371K121</accession>
<name>A0A371K121_9GAMM</name>
<dbReference type="Proteomes" id="UP000264492">
    <property type="component" value="Unassembled WGS sequence"/>
</dbReference>